<dbReference type="GeneID" id="92382766"/>
<protein>
    <submittedName>
        <fullName evidence="1">Uncharacterized protein</fullName>
    </submittedName>
</protein>
<sequence>MRLTSRGSHNSSQVVYLLDTREFITDCSTVRQVTHFAHVHRLGSPLWLSCELASALGLTLRYMCSPLNIWSPLTGESFVQLASSPALARDTLYKFPINKEFLAPGGVLPHNSGEGSLMALSAAASSDGKPRWYNIPKDVSHLFVLPKNLCQLSVPVHRGGFRPRPFNLWVSTVIAVRMGGLAEAVKTVRTPSSFMTLVNADQMYPSALLAEKELECVLLMRKEGRLGEM</sequence>
<dbReference type="RefSeq" id="XP_067077512.1">
    <property type="nucleotide sequence ID" value="XM_067221411.1"/>
</dbReference>
<keyword evidence="2" id="KW-1185">Reference proteome</keyword>
<name>A0A1G4I2W5_TRYEQ</name>
<dbReference type="AlphaFoldDB" id="A0A1G4I2W5"/>
<reference evidence="1" key="1">
    <citation type="submission" date="2016-09" db="EMBL/GenBank/DDBJ databases">
        <authorList>
            <person name="Hebert L."/>
            <person name="Moumen B."/>
        </authorList>
    </citation>
    <scope>NUCLEOTIDE SEQUENCE [LARGE SCALE GENOMIC DNA]</scope>
    <source>
        <strain evidence="1">OVI</strain>
    </source>
</reference>
<dbReference type="EMBL" id="CZPT02000482">
    <property type="protein sequence ID" value="SCU66014.1"/>
    <property type="molecule type" value="Genomic_DNA"/>
</dbReference>
<dbReference type="Proteomes" id="UP000195570">
    <property type="component" value="Unassembled WGS sequence"/>
</dbReference>
<gene>
    <name evidence="1" type="ORF">TEOVI_000883200</name>
</gene>
<comment type="caution">
    <text evidence="1">The sequence shown here is derived from an EMBL/GenBank/DDBJ whole genome shotgun (WGS) entry which is preliminary data.</text>
</comment>
<organism evidence="1 2">
    <name type="scientific">Trypanosoma equiperdum</name>
    <dbReference type="NCBI Taxonomy" id="5694"/>
    <lineage>
        <taxon>Eukaryota</taxon>
        <taxon>Discoba</taxon>
        <taxon>Euglenozoa</taxon>
        <taxon>Kinetoplastea</taxon>
        <taxon>Metakinetoplastina</taxon>
        <taxon>Trypanosomatida</taxon>
        <taxon>Trypanosomatidae</taxon>
        <taxon>Trypanosoma</taxon>
    </lineage>
</organism>
<dbReference type="VEuPathDB" id="TriTrypDB:TEOVI_000883200"/>
<proteinExistence type="predicted"/>
<evidence type="ECO:0000313" key="2">
    <source>
        <dbReference type="Proteomes" id="UP000195570"/>
    </source>
</evidence>
<evidence type="ECO:0000313" key="1">
    <source>
        <dbReference type="EMBL" id="SCU66014.1"/>
    </source>
</evidence>
<accession>A0A1G4I2W5</accession>